<protein>
    <recommendedName>
        <fullName evidence="5">NADH dehydrogenase [ubiquinone] 1 alpha subcomplex subunit 7</fullName>
    </recommendedName>
    <alternativeName>
        <fullName evidence="14">Complex I-B14.5a</fullName>
    </alternativeName>
    <alternativeName>
        <fullName evidence="13">NADH-ubiquinone oxidoreductase subunit B14.5a</fullName>
    </alternativeName>
</protein>
<evidence type="ECO:0000256" key="2">
    <source>
        <dbReference type="ARBA" id="ARBA00004443"/>
    </source>
</evidence>
<comment type="subunit">
    <text evidence="4">Complex I is composed of 45 different subunits.</text>
</comment>
<reference evidence="17" key="1">
    <citation type="submission" date="2016-06" db="UniProtKB">
        <authorList>
            <consortium name="WormBaseParasite"/>
        </authorList>
    </citation>
    <scope>IDENTIFICATION</scope>
</reference>
<keyword evidence="8" id="KW-0999">Mitochondrion inner membrane</keyword>
<keyword evidence="7" id="KW-0679">Respiratory chain</keyword>
<dbReference type="InterPro" id="IPR009947">
    <property type="entry name" value="NDUA7"/>
</dbReference>
<keyword evidence="12" id="KW-0472">Membrane</keyword>
<dbReference type="Pfam" id="PF07347">
    <property type="entry name" value="CI-B14_5a"/>
    <property type="match status" value="1"/>
</dbReference>
<evidence type="ECO:0000256" key="8">
    <source>
        <dbReference type="ARBA" id="ARBA00022792"/>
    </source>
</evidence>
<evidence type="ECO:0000313" key="16">
    <source>
        <dbReference type="Proteomes" id="UP000270296"/>
    </source>
</evidence>
<name>A0A183IZ99_9BILA</name>
<dbReference type="GO" id="GO:0006120">
    <property type="term" value="P:mitochondrial electron transport, NADH to ubiquinone"/>
    <property type="evidence" value="ECO:0007669"/>
    <property type="project" value="TreeGrafter"/>
</dbReference>
<evidence type="ECO:0000256" key="3">
    <source>
        <dbReference type="ARBA" id="ARBA00005482"/>
    </source>
</evidence>
<evidence type="ECO:0000256" key="11">
    <source>
        <dbReference type="ARBA" id="ARBA00023128"/>
    </source>
</evidence>
<dbReference type="WBParaSite" id="SBAD_0000927201-mRNA-1">
    <property type="protein sequence ID" value="SBAD_0000927201-mRNA-1"/>
    <property type="gene ID" value="SBAD_0000927201"/>
</dbReference>
<evidence type="ECO:0000256" key="14">
    <source>
        <dbReference type="ARBA" id="ARBA00033401"/>
    </source>
</evidence>
<sequence>MATRRKMAQNVERVVQSPLLQFLLRKCIRFTRYDYKGNLIRTEDCNPRRYQDELSARDQPDVPNIPGGIHHRLSANYYYERDARRNVGPPKVIVEAEAPLFLTRTSCIYSESQAYLSLCFKLTSLSAEFMMDVRILSQIISLPSELREPSTRSGMREDNQKAIVAMITHACSSRSEIGRELTKDRDEKSTKAEMLPVKVARKLHVPSPTPGLGASWVRNKSAELPWTIRDPALEALNKYGQCGGL</sequence>
<organism evidence="17">
    <name type="scientific">Soboliphyme baturini</name>
    <dbReference type="NCBI Taxonomy" id="241478"/>
    <lineage>
        <taxon>Eukaryota</taxon>
        <taxon>Metazoa</taxon>
        <taxon>Ecdysozoa</taxon>
        <taxon>Nematoda</taxon>
        <taxon>Enoplea</taxon>
        <taxon>Dorylaimia</taxon>
        <taxon>Dioctophymatida</taxon>
        <taxon>Dioctophymatoidea</taxon>
        <taxon>Soboliphymatidae</taxon>
        <taxon>Soboliphyme</taxon>
    </lineage>
</organism>
<evidence type="ECO:0000256" key="1">
    <source>
        <dbReference type="ARBA" id="ARBA00003195"/>
    </source>
</evidence>
<keyword evidence="6" id="KW-0813">Transport</keyword>
<keyword evidence="10" id="KW-0007">Acetylation</keyword>
<dbReference type="Proteomes" id="UP000270296">
    <property type="component" value="Unassembled WGS sequence"/>
</dbReference>
<evidence type="ECO:0000256" key="7">
    <source>
        <dbReference type="ARBA" id="ARBA00022660"/>
    </source>
</evidence>
<dbReference type="EMBL" id="UZAM01012144">
    <property type="protein sequence ID" value="VDP20266.1"/>
    <property type="molecule type" value="Genomic_DNA"/>
</dbReference>
<evidence type="ECO:0000313" key="17">
    <source>
        <dbReference type="WBParaSite" id="SBAD_0000927201-mRNA-1"/>
    </source>
</evidence>
<dbReference type="PANTHER" id="PTHR12485:SF1">
    <property type="entry name" value="NADH DEHYDROGENASE [UBIQUINONE] 1 ALPHA SUBCOMPLEX SUBUNIT 7"/>
    <property type="match status" value="1"/>
</dbReference>
<accession>A0A183IZ99</accession>
<keyword evidence="11" id="KW-0496">Mitochondrion</keyword>
<comment type="function">
    <text evidence="1">Accessory subunit of the mitochondrial membrane respiratory chain NADH dehydrogenase (Complex I), that is believed not to be involved in catalysis. Complex I functions in the transfer of electrons from NADH to the respiratory chain. The immediate electron acceptor for the enzyme is believed to be ubiquinone.</text>
</comment>
<evidence type="ECO:0000256" key="9">
    <source>
        <dbReference type="ARBA" id="ARBA00022982"/>
    </source>
</evidence>
<evidence type="ECO:0000256" key="10">
    <source>
        <dbReference type="ARBA" id="ARBA00022990"/>
    </source>
</evidence>
<keyword evidence="16" id="KW-1185">Reference proteome</keyword>
<comment type="similarity">
    <text evidence="3">Belongs to the complex I NDUFA7 subunit family.</text>
</comment>
<dbReference type="OrthoDB" id="10063829at2759"/>
<dbReference type="PANTHER" id="PTHR12485">
    <property type="entry name" value="NADH-UBIQUINONE OXIDOREDUCTASE SUBUNIT B"/>
    <property type="match status" value="1"/>
</dbReference>
<comment type="subcellular location">
    <subcellularLocation>
        <location evidence="2">Mitochondrion inner membrane</location>
        <topology evidence="2">Peripheral membrane protein</topology>
        <orientation evidence="2">Matrix side</orientation>
    </subcellularLocation>
</comment>
<proteinExistence type="inferred from homology"/>
<evidence type="ECO:0000256" key="4">
    <source>
        <dbReference type="ARBA" id="ARBA00011533"/>
    </source>
</evidence>
<evidence type="ECO:0000256" key="13">
    <source>
        <dbReference type="ARBA" id="ARBA00030360"/>
    </source>
</evidence>
<keyword evidence="9" id="KW-0249">Electron transport</keyword>
<evidence type="ECO:0000256" key="12">
    <source>
        <dbReference type="ARBA" id="ARBA00023136"/>
    </source>
</evidence>
<evidence type="ECO:0000313" key="15">
    <source>
        <dbReference type="EMBL" id="VDP20266.1"/>
    </source>
</evidence>
<gene>
    <name evidence="15" type="ORF">SBAD_LOCUS8947</name>
</gene>
<evidence type="ECO:0000256" key="5">
    <source>
        <dbReference type="ARBA" id="ARBA00016383"/>
    </source>
</evidence>
<dbReference type="AlphaFoldDB" id="A0A183IZ99"/>
<reference evidence="15 16" key="2">
    <citation type="submission" date="2018-11" db="EMBL/GenBank/DDBJ databases">
        <authorList>
            <consortium name="Pathogen Informatics"/>
        </authorList>
    </citation>
    <scope>NUCLEOTIDE SEQUENCE [LARGE SCALE GENOMIC DNA]</scope>
</reference>
<evidence type="ECO:0000256" key="6">
    <source>
        <dbReference type="ARBA" id="ARBA00022448"/>
    </source>
</evidence>
<dbReference type="GO" id="GO:0005743">
    <property type="term" value="C:mitochondrial inner membrane"/>
    <property type="evidence" value="ECO:0007669"/>
    <property type="project" value="UniProtKB-SubCell"/>
</dbReference>